<accession>A0A086CFL9</accession>
<dbReference type="eggNOG" id="ENOG5031HP9">
    <property type="taxonomic scope" value="Bacteria"/>
</dbReference>
<evidence type="ECO:0000313" key="3">
    <source>
        <dbReference type="Proteomes" id="UP000028922"/>
    </source>
</evidence>
<evidence type="ECO:0000256" key="1">
    <source>
        <dbReference type="SAM" id="MobiDB-lite"/>
    </source>
</evidence>
<gene>
    <name evidence="2" type="ORF">ucyna2_01192</name>
</gene>
<organism evidence="2 3">
    <name type="scientific">Candidatus Atelocyanobacterium thalassa isolate SIO64986</name>
    <dbReference type="NCBI Taxonomy" id="1527444"/>
    <lineage>
        <taxon>Bacteria</taxon>
        <taxon>Bacillati</taxon>
        <taxon>Cyanobacteriota</taxon>
        <taxon>Cyanophyceae</taxon>
        <taxon>Oscillatoriophycideae</taxon>
        <taxon>Chroococcales</taxon>
        <taxon>Aphanothecaceae</taxon>
        <taxon>Candidatus Atelocyanobacterium</taxon>
        <taxon>Candidatus Atelocyanobacterium thalassae</taxon>
    </lineage>
</organism>
<dbReference type="InterPro" id="IPR021374">
    <property type="entry name" value="DUF2996"/>
</dbReference>
<dbReference type="PANTHER" id="PTHR36341">
    <property type="entry name" value="DUF2996 FAMILY PROTEIN"/>
    <property type="match status" value="1"/>
</dbReference>
<comment type="caution">
    <text evidence="2">The sequence shown here is derived from an EMBL/GenBank/DDBJ whole genome shotgun (WGS) entry which is preliminary data.</text>
</comment>
<dbReference type="EMBL" id="JPSP01000018">
    <property type="protein sequence ID" value="KFF40983.1"/>
    <property type="molecule type" value="Genomic_DNA"/>
</dbReference>
<protein>
    <recommendedName>
        <fullName evidence="4">DUF2996 domain-containing protein</fullName>
    </recommendedName>
</protein>
<proteinExistence type="predicted"/>
<dbReference type="Proteomes" id="UP000028922">
    <property type="component" value="Unassembled WGS sequence"/>
</dbReference>
<dbReference type="STRING" id="1527444.ucyna2_01192"/>
<evidence type="ECO:0008006" key="4">
    <source>
        <dbReference type="Google" id="ProtNLM"/>
    </source>
</evidence>
<feature type="region of interest" description="Disordered" evidence="1">
    <location>
        <begin position="1"/>
        <end position="23"/>
    </location>
</feature>
<dbReference type="PATRIC" id="fig|1527444.3.peg.1139"/>
<dbReference type="Pfam" id="PF11210">
    <property type="entry name" value="DUF2996"/>
    <property type="match status" value="1"/>
</dbReference>
<sequence length="137" mass="15838">MVEETKPKEKKEKKEKPPAIEDKPFTEFIEQHFVPTLKESLNKKGLTDIELSFTQAPISIVGASTNESCSQIIGTWSNSQRQFIIYFPEESISGQKAFSYGHNNKFFSTLESFMIDERKVTLDLLILYTLQRITRQK</sequence>
<dbReference type="PANTHER" id="PTHR36341:SF3">
    <property type="entry name" value="DUF2996 FAMILY PROTEIN"/>
    <property type="match status" value="1"/>
</dbReference>
<reference evidence="2 3" key="1">
    <citation type="submission" date="2014-08" db="EMBL/GenBank/DDBJ databases">
        <title>Comparative genomics reveals surprising divergence of two closely related strains of uncultivated UCYN-A cyanobacteria.</title>
        <authorList>
            <person name="Bombar D."/>
            <person name="Heller P."/>
            <person name="Sanchez-Baracaldo P."/>
            <person name="Carter B.J."/>
            <person name="Zert J.P."/>
        </authorList>
    </citation>
    <scope>NUCLEOTIDE SEQUENCE [LARGE SCALE GENOMIC DNA]</scope>
</reference>
<evidence type="ECO:0000313" key="2">
    <source>
        <dbReference type="EMBL" id="KFF40983.1"/>
    </source>
</evidence>
<dbReference type="AlphaFoldDB" id="A0A086CFL9"/>
<name>A0A086CFL9_9CHRO</name>